<comment type="caution">
    <text evidence="1">The sequence shown here is derived from an EMBL/GenBank/DDBJ whole genome shotgun (WGS) entry which is preliminary data.</text>
</comment>
<dbReference type="EMBL" id="AQGS01000019">
    <property type="protein sequence ID" value="EPS45237.1"/>
    <property type="molecule type" value="Genomic_DNA"/>
</dbReference>
<name>S8CBY1_DACHA</name>
<reference evidence="1 2" key="1">
    <citation type="journal article" date="2013" name="PLoS Genet.">
        <title>Genomic mechanisms accounting for the adaptation to parasitism in nematode-trapping fungi.</title>
        <authorList>
            <person name="Meerupati T."/>
            <person name="Andersson K.M."/>
            <person name="Friman E."/>
            <person name="Kumar D."/>
            <person name="Tunlid A."/>
            <person name="Ahren D."/>
        </authorList>
    </citation>
    <scope>NUCLEOTIDE SEQUENCE [LARGE SCALE GENOMIC DNA]</scope>
    <source>
        <strain evidence="1 2">CBS 200.50</strain>
    </source>
</reference>
<dbReference type="AlphaFoldDB" id="S8CBY1"/>
<dbReference type="Proteomes" id="UP000015100">
    <property type="component" value="Unassembled WGS sequence"/>
</dbReference>
<sequence>MSLGLVSLLAMNRRRAWPTHLLFLDRSNAVYAYIGSLTTKLSQVQFLHVLPGQGNTQKPSSRRGFIPNWFPSLALCPLSDTVYLLHLLPVVLTLKMQTPSVSQTAQDYIDAQRQLEIEARQILPYVGYPIT</sequence>
<protein>
    <submittedName>
        <fullName evidence="1">Uncharacterized protein</fullName>
    </submittedName>
</protein>
<keyword evidence="2" id="KW-1185">Reference proteome</keyword>
<organism evidence="1 2">
    <name type="scientific">Dactylellina haptotyla (strain CBS 200.50)</name>
    <name type="common">Nematode-trapping fungus</name>
    <name type="synonym">Monacrosporium haptotylum</name>
    <dbReference type="NCBI Taxonomy" id="1284197"/>
    <lineage>
        <taxon>Eukaryota</taxon>
        <taxon>Fungi</taxon>
        <taxon>Dikarya</taxon>
        <taxon>Ascomycota</taxon>
        <taxon>Pezizomycotina</taxon>
        <taxon>Orbiliomycetes</taxon>
        <taxon>Orbiliales</taxon>
        <taxon>Orbiliaceae</taxon>
        <taxon>Dactylellina</taxon>
    </lineage>
</organism>
<reference evidence="2" key="2">
    <citation type="submission" date="2013-04" db="EMBL/GenBank/DDBJ databases">
        <title>Genomic mechanisms accounting for the adaptation to parasitism in nematode-trapping fungi.</title>
        <authorList>
            <person name="Ahren D.G."/>
        </authorList>
    </citation>
    <scope>NUCLEOTIDE SEQUENCE [LARGE SCALE GENOMIC DNA]</scope>
    <source>
        <strain evidence="2">CBS 200.50</strain>
    </source>
</reference>
<evidence type="ECO:0000313" key="2">
    <source>
        <dbReference type="Proteomes" id="UP000015100"/>
    </source>
</evidence>
<accession>S8CBY1</accession>
<proteinExistence type="predicted"/>
<evidence type="ECO:0000313" key="1">
    <source>
        <dbReference type="EMBL" id="EPS45237.1"/>
    </source>
</evidence>
<dbReference type="HOGENOM" id="CLU_1927528_0_0_1"/>
<gene>
    <name evidence="1" type="ORF">H072_749</name>
</gene>